<gene>
    <name evidence="2" type="ORF">EOE18_15335</name>
</gene>
<feature type="domain" description="Ig-like" evidence="1">
    <location>
        <begin position="27"/>
        <end position="141"/>
    </location>
</feature>
<dbReference type="RefSeq" id="WP_127711121.1">
    <property type="nucleotide sequence ID" value="NZ_SACO01000014.1"/>
</dbReference>
<evidence type="ECO:0000259" key="1">
    <source>
        <dbReference type="PROSITE" id="PS50835"/>
    </source>
</evidence>
<protein>
    <recommendedName>
        <fullName evidence="1">Ig-like domain-containing protein</fullName>
    </recommendedName>
</protein>
<dbReference type="Proteomes" id="UP000282837">
    <property type="component" value="Unassembled WGS sequence"/>
</dbReference>
<dbReference type="EMBL" id="SACO01000014">
    <property type="protein sequence ID" value="RVU03494.1"/>
    <property type="molecule type" value="Genomic_DNA"/>
</dbReference>
<name>A0A3S2Y4T1_9SPHN</name>
<evidence type="ECO:0000313" key="3">
    <source>
        <dbReference type="Proteomes" id="UP000282837"/>
    </source>
</evidence>
<accession>A0A3S2Y4T1</accession>
<comment type="caution">
    <text evidence="2">The sequence shown here is derived from an EMBL/GenBank/DDBJ whole genome shotgun (WGS) entry which is preliminary data.</text>
</comment>
<organism evidence="2 3">
    <name type="scientific">Novosphingobium umbonatum</name>
    <dbReference type="NCBI Taxonomy" id="1908524"/>
    <lineage>
        <taxon>Bacteria</taxon>
        <taxon>Pseudomonadati</taxon>
        <taxon>Pseudomonadota</taxon>
        <taxon>Alphaproteobacteria</taxon>
        <taxon>Sphingomonadales</taxon>
        <taxon>Sphingomonadaceae</taxon>
        <taxon>Novosphingobium</taxon>
    </lineage>
</organism>
<evidence type="ECO:0000313" key="2">
    <source>
        <dbReference type="EMBL" id="RVU03494.1"/>
    </source>
</evidence>
<dbReference type="InterPro" id="IPR007110">
    <property type="entry name" value="Ig-like_dom"/>
</dbReference>
<reference evidence="2 3" key="1">
    <citation type="submission" date="2019-01" db="EMBL/GenBank/DDBJ databases">
        <authorList>
            <person name="Chen W.-M."/>
        </authorList>
    </citation>
    <scope>NUCLEOTIDE SEQUENCE [LARGE SCALE GENOMIC DNA]</scope>
    <source>
        <strain evidence="2 3">FSY-9</strain>
    </source>
</reference>
<keyword evidence="3" id="KW-1185">Reference proteome</keyword>
<dbReference type="AlphaFoldDB" id="A0A3S2Y4T1"/>
<sequence>MTFGINVGGAWKTALPRINVGGTWKTPTAIWANVSGVWKKVWSATSAALSPTSQSASGKAFNYIFPGVTCTVTGNTGTPSYSWSVVSTLGDGSWGINSGQGTATATVAFNGINAGDSDTATLTCVVTVDGQTLPAVTCALTYTNTQSPV</sequence>
<proteinExistence type="predicted"/>
<dbReference type="PROSITE" id="PS50835">
    <property type="entry name" value="IG_LIKE"/>
    <property type="match status" value="1"/>
</dbReference>